<protein>
    <submittedName>
        <fullName evidence="1">Uncharacterized protein</fullName>
    </submittedName>
</protein>
<dbReference type="AlphaFoldDB" id="A0AAE1SDG5"/>
<reference evidence="1" key="1">
    <citation type="submission" date="2023-12" db="EMBL/GenBank/DDBJ databases">
        <title>Genome assembly of Anisodus tanguticus.</title>
        <authorList>
            <person name="Wang Y.-J."/>
        </authorList>
    </citation>
    <scope>NUCLEOTIDE SEQUENCE</scope>
    <source>
        <strain evidence="1">KB-2021</strain>
        <tissue evidence="1">Leaf</tissue>
    </source>
</reference>
<evidence type="ECO:0000313" key="2">
    <source>
        <dbReference type="Proteomes" id="UP001291623"/>
    </source>
</evidence>
<name>A0AAE1SDG5_9SOLA</name>
<organism evidence="1 2">
    <name type="scientific">Anisodus tanguticus</name>
    <dbReference type="NCBI Taxonomy" id="243964"/>
    <lineage>
        <taxon>Eukaryota</taxon>
        <taxon>Viridiplantae</taxon>
        <taxon>Streptophyta</taxon>
        <taxon>Embryophyta</taxon>
        <taxon>Tracheophyta</taxon>
        <taxon>Spermatophyta</taxon>
        <taxon>Magnoliopsida</taxon>
        <taxon>eudicotyledons</taxon>
        <taxon>Gunneridae</taxon>
        <taxon>Pentapetalae</taxon>
        <taxon>asterids</taxon>
        <taxon>lamiids</taxon>
        <taxon>Solanales</taxon>
        <taxon>Solanaceae</taxon>
        <taxon>Solanoideae</taxon>
        <taxon>Hyoscyameae</taxon>
        <taxon>Anisodus</taxon>
    </lineage>
</organism>
<dbReference type="EMBL" id="JAVYJV010000006">
    <property type="protein sequence ID" value="KAK4368744.1"/>
    <property type="molecule type" value="Genomic_DNA"/>
</dbReference>
<proteinExistence type="predicted"/>
<accession>A0AAE1SDG5</accession>
<dbReference type="Proteomes" id="UP001291623">
    <property type="component" value="Unassembled WGS sequence"/>
</dbReference>
<keyword evidence="2" id="KW-1185">Reference proteome</keyword>
<sequence length="203" mass="23289">MEVSTKRMEQLNEMQRRNIESNQQMEGMVMDMRRRDDSNIRGRSYLGVLQGGLHSEMVYSTPTVVTTATSNINQGLAMTTSNTITIRHGLKDEIGLMVKVENLQTLVAAYNMAKLYEQSQNAHAKNSAPKYPKPTQMLSNYRTPNSSNTFNQKGPIIPSKFPSAKPSIETLREKNLCYEFHEPYHLSTLERDKNIMGQWNRWN</sequence>
<evidence type="ECO:0000313" key="1">
    <source>
        <dbReference type="EMBL" id="KAK4368744.1"/>
    </source>
</evidence>
<comment type="caution">
    <text evidence="1">The sequence shown here is derived from an EMBL/GenBank/DDBJ whole genome shotgun (WGS) entry which is preliminary data.</text>
</comment>
<gene>
    <name evidence="1" type="ORF">RND71_012536</name>
</gene>